<comment type="caution">
    <text evidence="3">The sequence shown here is derived from an EMBL/GenBank/DDBJ whole genome shotgun (WGS) entry which is preliminary data.</text>
</comment>
<keyword evidence="4" id="KW-1185">Reference proteome</keyword>
<dbReference type="PANTHER" id="PTHR30349">
    <property type="entry name" value="PHAGE INTEGRASE-RELATED"/>
    <property type="match status" value="1"/>
</dbReference>
<organism evidence="3 4">
    <name type="scientific">Paenibacillus chibensis</name>
    <dbReference type="NCBI Taxonomy" id="59846"/>
    <lineage>
        <taxon>Bacteria</taxon>
        <taxon>Bacillati</taxon>
        <taxon>Bacillota</taxon>
        <taxon>Bacilli</taxon>
        <taxon>Bacillales</taxon>
        <taxon>Paenibacillaceae</taxon>
        <taxon>Paenibacillus</taxon>
    </lineage>
</organism>
<gene>
    <name evidence="3" type="ORF">P9847_05630</name>
</gene>
<accession>A0ABU6PQX2</accession>
<evidence type="ECO:0000259" key="2">
    <source>
        <dbReference type="PROSITE" id="PS51898"/>
    </source>
</evidence>
<feature type="domain" description="Tyr recombinase" evidence="2">
    <location>
        <begin position="1"/>
        <end position="129"/>
    </location>
</feature>
<dbReference type="InterPro" id="IPR013762">
    <property type="entry name" value="Integrase-like_cat_sf"/>
</dbReference>
<dbReference type="RefSeq" id="WP_328276084.1">
    <property type="nucleotide sequence ID" value="NZ_JARTLD010000012.1"/>
</dbReference>
<dbReference type="InterPro" id="IPR002104">
    <property type="entry name" value="Integrase_catalytic"/>
</dbReference>
<dbReference type="InterPro" id="IPR011010">
    <property type="entry name" value="DNA_brk_join_enz"/>
</dbReference>
<evidence type="ECO:0000313" key="3">
    <source>
        <dbReference type="EMBL" id="MED5016782.1"/>
    </source>
</evidence>
<sequence>MKHRVLLTLVYSSGLRVSEAVQLKLQDVDPERGTIHIRQAKGRKDRYTLLSRTAYQLLEQYIRKERPGKWLFPGGTEGRPLTTRSVQHVFEKARQKAEIRKPATVHTLRHSFATHLLEAGTDIRYFKSC</sequence>
<keyword evidence="1" id="KW-0233">DNA recombination</keyword>
<protein>
    <submittedName>
        <fullName evidence="3">Tyrosine-type recombinase/integrase</fullName>
    </submittedName>
</protein>
<reference evidence="3 4" key="1">
    <citation type="submission" date="2023-03" db="EMBL/GenBank/DDBJ databases">
        <title>Bacillus Genome Sequencing.</title>
        <authorList>
            <person name="Dunlap C."/>
        </authorList>
    </citation>
    <scope>NUCLEOTIDE SEQUENCE [LARGE SCALE GENOMIC DNA]</scope>
    <source>
        <strain evidence="3 4">NRS-52</strain>
    </source>
</reference>
<dbReference type="EMBL" id="JARTLD010000012">
    <property type="protein sequence ID" value="MED5016782.1"/>
    <property type="molecule type" value="Genomic_DNA"/>
</dbReference>
<dbReference type="InterPro" id="IPR050090">
    <property type="entry name" value="Tyrosine_recombinase_XerCD"/>
</dbReference>
<name>A0ABU6PQX2_9BACL</name>
<evidence type="ECO:0000313" key="4">
    <source>
        <dbReference type="Proteomes" id="UP001343257"/>
    </source>
</evidence>
<dbReference type="Pfam" id="PF00589">
    <property type="entry name" value="Phage_integrase"/>
    <property type="match status" value="1"/>
</dbReference>
<dbReference type="PANTHER" id="PTHR30349:SF64">
    <property type="entry name" value="PROPHAGE INTEGRASE INTD-RELATED"/>
    <property type="match status" value="1"/>
</dbReference>
<dbReference type="Proteomes" id="UP001343257">
    <property type="component" value="Unassembled WGS sequence"/>
</dbReference>
<evidence type="ECO:0000256" key="1">
    <source>
        <dbReference type="ARBA" id="ARBA00023172"/>
    </source>
</evidence>
<dbReference type="SUPFAM" id="SSF56349">
    <property type="entry name" value="DNA breaking-rejoining enzymes"/>
    <property type="match status" value="1"/>
</dbReference>
<dbReference type="Gene3D" id="1.10.443.10">
    <property type="entry name" value="Intergrase catalytic core"/>
    <property type="match status" value="1"/>
</dbReference>
<proteinExistence type="predicted"/>
<dbReference type="PROSITE" id="PS51898">
    <property type="entry name" value="TYR_RECOMBINASE"/>
    <property type="match status" value="1"/>
</dbReference>